<feature type="region of interest" description="Disordered" evidence="1">
    <location>
        <begin position="236"/>
        <end position="263"/>
    </location>
</feature>
<feature type="region of interest" description="Disordered" evidence="1">
    <location>
        <begin position="59"/>
        <end position="96"/>
    </location>
</feature>
<feature type="region of interest" description="Disordered" evidence="1">
    <location>
        <begin position="177"/>
        <end position="196"/>
    </location>
</feature>
<dbReference type="AlphaFoldDB" id="A0A7S1THN7"/>
<evidence type="ECO:0000256" key="1">
    <source>
        <dbReference type="SAM" id="MobiDB-lite"/>
    </source>
</evidence>
<protein>
    <submittedName>
        <fullName evidence="2">Uncharacterized protein</fullName>
    </submittedName>
</protein>
<dbReference type="EMBL" id="HBGH01015378">
    <property type="protein sequence ID" value="CAD9236510.1"/>
    <property type="molecule type" value="Transcribed_RNA"/>
</dbReference>
<feature type="compositionally biased region" description="Acidic residues" evidence="1">
    <location>
        <begin position="61"/>
        <end position="71"/>
    </location>
</feature>
<reference evidence="2" key="1">
    <citation type="submission" date="2021-01" db="EMBL/GenBank/DDBJ databases">
        <authorList>
            <person name="Corre E."/>
            <person name="Pelletier E."/>
            <person name="Niang G."/>
            <person name="Scheremetjew M."/>
            <person name="Finn R."/>
            <person name="Kale V."/>
            <person name="Holt S."/>
            <person name="Cochrane G."/>
            <person name="Meng A."/>
            <person name="Brown T."/>
            <person name="Cohen L."/>
        </authorList>
    </citation>
    <scope>NUCLEOTIDE SEQUENCE</scope>
    <source>
        <strain evidence="2">SAG 36.94</strain>
    </source>
</reference>
<organism evidence="2">
    <name type="scientific">Compsopogon caeruleus</name>
    <dbReference type="NCBI Taxonomy" id="31354"/>
    <lineage>
        <taxon>Eukaryota</taxon>
        <taxon>Rhodophyta</taxon>
        <taxon>Compsopogonophyceae</taxon>
        <taxon>Compsopogonales</taxon>
        <taxon>Compsopogonaceae</taxon>
        <taxon>Compsopogon</taxon>
    </lineage>
</organism>
<proteinExistence type="predicted"/>
<accession>A0A7S1THN7</accession>
<feature type="region of interest" description="Disordered" evidence="1">
    <location>
        <begin position="1"/>
        <end position="33"/>
    </location>
</feature>
<feature type="compositionally biased region" description="Polar residues" evidence="1">
    <location>
        <begin position="119"/>
        <end position="128"/>
    </location>
</feature>
<feature type="compositionally biased region" description="Basic and acidic residues" evidence="1">
    <location>
        <begin position="178"/>
        <end position="190"/>
    </location>
</feature>
<name>A0A7S1THN7_9RHOD</name>
<evidence type="ECO:0000313" key="2">
    <source>
        <dbReference type="EMBL" id="CAD9236510.1"/>
    </source>
</evidence>
<gene>
    <name evidence="2" type="ORF">CCAE0312_LOCUS8606</name>
</gene>
<feature type="region of interest" description="Disordered" evidence="1">
    <location>
        <begin position="119"/>
        <end position="156"/>
    </location>
</feature>
<sequence length="263" mass="28843">MEEEEEGKVSSKQGRRSVGFAEETLVTPMKGLGSEGTRRIRRVLTPGPQQFLNLTEASMLIDEEDEEDEDEGGCRRRMGAASGEYSPLAGDVMPAGGAMSSVERERGAMGKTVEFEASVTNNEFTPKSLSRKGTPGPKQWPSGSGLVAERPVTKDPEHSEIFEKFQAADDLLMARASSDSEHMGTGELERFSSNSSKVRIDPTAIVEPLTPKRLIRDPTPNPRTLEEMVTQHGNQLKIWGETPPPKDQDVAELSAELERQDIC</sequence>